<dbReference type="Proteomes" id="UP000057981">
    <property type="component" value="Chromosome"/>
</dbReference>
<feature type="transmembrane region" description="Helical" evidence="1">
    <location>
        <begin position="57"/>
        <end position="79"/>
    </location>
</feature>
<protein>
    <submittedName>
        <fullName evidence="2">Uncharacterized protein</fullName>
    </submittedName>
</protein>
<dbReference type="EMBL" id="CP012898">
    <property type="protein sequence ID" value="ALJ06295.1"/>
    <property type="molecule type" value="Genomic_DNA"/>
</dbReference>
<accession>A0A0P0CTT1</accession>
<sequence>MKKTENNRLMSIDVLRGFDMLMIIFADRFFAHLHQASQTTISSFFATQFEHPDWFGFHFYDIIMPLFLFLVGVVIPFSMERRVKEIESKTKLYPHLIKRFVILFILGWIVQGNLLALNVNEFKIFSNTLQAIAVGYLFSCVAYIHLNKKTRYIVFLLCLVVYTLLLEFANIPGIGKSELLPDKNIALYIDRYVFGRFDDGYQYTWLLSGLGFIATVLSGLFAGEILRTKLPRKKIARHILIAGISFIVVGFIFNLWHPSVKKIWNSTFVLLSSGICFVLLAFFYWLIDIKGYVKWSFPLKVIGVNAITAYVVSHVIDFSEVAKYILFGFEQYLGSYFHAFATTGGFAIIYLLLWYMNKNKTYIKV</sequence>
<gene>
    <name evidence="2" type="ORF">APS56_14635</name>
</gene>
<proteinExistence type="predicted"/>
<evidence type="ECO:0000313" key="2">
    <source>
        <dbReference type="EMBL" id="ALJ06295.1"/>
    </source>
</evidence>
<feature type="transmembrane region" description="Helical" evidence="1">
    <location>
        <begin position="203"/>
        <end position="223"/>
    </location>
</feature>
<organism evidence="2 3">
    <name type="scientific">Pseudalgibacter alginicilyticus</name>
    <dbReference type="NCBI Taxonomy" id="1736674"/>
    <lineage>
        <taxon>Bacteria</taxon>
        <taxon>Pseudomonadati</taxon>
        <taxon>Bacteroidota</taxon>
        <taxon>Flavobacteriia</taxon>
        <taxon>Flavobacteriales</taxon>
        <taxon>Flavobacteriaceae</taxon>
        <taxon>Pseudalgibacter</taxon>
    </lineage>
</organism>
<feature type="transmembrane region" description="Helical" evidence="1">
    <location>
        <begin position="336"/>
        <end position="356"/>
    </location>
</feature>
<dbReference type="AlphaFoldDB" id="A0A0P0CTT1"/>
<dbReference type="RefSeq" id="WP_054729933.1">
    <property type="nucleotide sequence ID" value="NZ_CP012898.1"/>
</dbReference>
<feature type="transmembrane region" description="Helical" evidence="1">
    <location>
        <begin position="100"/>
        <end position="118"/>
    </location>
</feature>
<dbReference type="PANTHER" id="PTHR31061:SF24">
    <property type="entry name" value="LD22376P"/>
    <property type="match status" value="1"/>
</dbReference>
<feature type="transmembrane region" description="Helical" evidence="1">
    <location>
        <begin position="153"/>
        <end position="174"/>
    </location>
</feature>
<feature type="transmembrane region" description="Helical" evidence="1">
    <location>
        <begin position="235"/>
        <end position="256"/>
    </location>
</feature>
<keyword evidence="1" id="KW-0472">Membrane</keyword>
<feature type="transmembrane region" description="Helical" evidence="1">
    <location>
        <begin position="124"/>
        <end position="146"/>
    </location>
</feature>
<evidence type="ECO:0000313" key="3">
    <source>
        <dbReference type="Proteomes" id="UP000057981"/>
    </source>
</evidence>
<keyword evidence="1" id="KW-0812">Transmembrane</keyword>
<keyword evidence="3" id="KW-1185">Reference proteome</keyword>
<dbReference type="OrthoDB" id="9788724at2"/>
<evidence type="ECO:0000256" key="1">
    <source>
        <dbReference type="SAM" id="Phobius"/>
    </source>
</evidence>
<dbReference type="PANTHER" id="PTHR31061">
    <property type="entry name" value="LD22376P"/>
    <property type="match status" value="1"/>
</dbReference>
<dbReference type="KEGG" id="ahz:APS56_14635"/>
<feature type="transmembrane region" description="Helical" evidence="1">
    <location>
        <begin position="299"/>
        <end position="316"/>
    </location>
</feature>
<reference evidence="2 3" key="1">
    <citation type="submission" date="2015-10" db="EMBL/GenBank/DDBJ databases">
        <authorList>
            <person name="Gilbert D.G."/>
        </authorList>
    </citation>
    <scope>NUCLEOTIDE SEQUENCE [LARGE SCALE GENOMIC DNA]</scope>
    <source>
        <strain evidence="3">HZ-22</strain>
    </source>
</reference>
<name>A0A0P0CTT1_9FLAO</name>
<dbReference type="STRING" id="1736674.APS56_14635"/>
<dbReference type="PATRIC" id="fig|1736674.3.peg.2989"/>
<keyword evidence="1" id="KW-1133">Transmembrane helix</keyword>
<feature type="transmembrane region" description="Helical" evidence="1">
    <location>
        <begin position="268"/>
        <end position="287"/>
    </location>
</feature>